<evidence type="ECO:0000313" key="3">
    <source>
        <dbReference type="Proteomes" id="UP000219465"/>
    </source>
</evidence>
<dbReference type="EMBL" id="OCPC01000005">
    <property type="protein sequence ID" value="SOE18528.1"/>
    <property type="molecule type" value="Genomic_DNA"/>
</dbReference>
<dbReference type="RefSeq" id="WP_097108997.1">
    <property type="nucleotide sequence ID" value="NZ_OCPC01000005.1"/>
</dbReference>
<reference evidence="3" key="1">
    <citation type="submission" date="2017-08" db="EMBL/GenBank/DDBJ databases">
        <authorList>
            <person name="Varghese N."/>
            <person name="Submissions S."/>
        </authorList>
    </citation>
    <scope>NUCLEOTIDE SEQUENCE [LARGE SCALE GENOMIC DNA]</scope>
    <source>
        <strain evidence="3">KCTC 23107</strain>
    </source>
</reference>
<dbReference type="InterPro" id="IPR018968">
    <property type="entry name" value="Phasin"/>
</dbReference>
<gene>
    <name evidence="2" type="ORF">SAMN05877838_3456</name>
</gene>
<feature type="domain" description="Phasin" evidence="1">
    <location>
        <begin position="46"/>
        <end position="140"/>
    </location>
</feature>
<protein>
    <submittedName>
        <fullName evidence="2">Phasin</fullName>
    </submittedName>
</protein>
<proteinExistence type="predicted"/>
<dbReference type="OrthoDB" id="8479257at2"/>
<dbReference type="Pfam" id="PF09361">
    <property type="entry name" value="Phasin_2"/>
    <property type="match status" value="1"/>
</dbReference>
<dbReference type="AlphaFoldDB" id="A0A286IEI6"/>
<accession>A0A286IEI6</accession>
<keyword evidence="3" id="KW-1185">Reference proteome</keyword>
<evidence type="ECO:0000313" key="2">
    <source>
        <dbReference type="EMBL" id="SOE18528.1"/>
    </source>
</evidence>
<organism evidence="2 3">
    <name type="scientific">Hoeflea halophila</name>
    <dbReference type="NCBI Taxonomy" id="714899"/>
    <lineage>
        <taxon>Bacteria</taxon>
        <taxon>Pseudomonadati</taxon>
        <taxon>Pseudomonadota</taxon>
        <taxon>Alphaproteobacteria</taxon>
        <taxon>Hyphomicrobiales</taxon>
        <taxon>Rhizobiaceae</taxon>
        <taxon>Hoeflea</taxon>
    </lineage>
</organism>
<dbReference type="Proteomes" id="UP000219465">
    <property type="component" value="Unassembled WGS sequence"/>
</dbReference>
<sequence>MATKKTTASADVFEFPAFDVSKMTDNYREMADKSVNQTKEAYAKAKTVAEDATKAMETTLETAQAGTVELSLKAIDAARGNVEHSLSHMEALLGVKSVAQMIELQTGFFRKQAEMMADQAKTMQETARKVAEDVTKPTKAVAEKAMSEIKVA</sequence>
<name>A0A286IEI6_9HYPH</name>
<evidence type="ECO:0000259" key="1">
    <source>
        <dbReference type="Pfam" id="PF09361"/>
    </source>
</evidence>